<dbReference type="PANTHER" id="PTHR47637:SF1">
    <property type="entry name" value="CHAPERONE SURA"/>
    <property type="match status" value="1"/>
</dbReference>
<dbReference type="AlphaFoldDB" id="A0A7W8FDE3"/>
<dbReference type="Proteomes" id="UP000539075">
    <property type="component" value="Unassembled WGS sequence"/>
</dbReference>
<organism evidence="3 4">
    <name type="scientific">Desulfovibrio intestinalis</name>
    <dbReference type="NCBI Taxonomy" id="58621"/>
    <lineage>
        <taxon>Bacteria</taxon>
        <taxon>Pseudomonadati</taxon>
        <taxon>Thermodesulfobacteriota</taxon>
        <taxon>Desulfovibrionia</taxon>
        <taxon>Desulfovibrionales</taxon>
        <taxon>Desulfovibrionaceae</taxon>
        <taxon>Desulfovibrio</taxon>
    </lineage>
</organism>
<reference evidence="3 4" key="1">
    <citation type="submission" date="2020-08" db="EMBL/GenBank/DDBJ databases">
        <title>Genomic Encyclopedia of Type Strains, Phase IV (KMG-IV): sequencing the most valuable type-strain genomes for metagenomic binning, comparative biology and taxonomic classification.</title>
        <authorList>
            <person name="Goeker M."/>
        </authorList>
    </citation>
    <scope>NUCLEOTIDE SEQUENCE [LARGE SCALE GENOMIC DNA]</scope>
    <source>
        <strain evidence="3 4">DSM 11275</strain>
    </source>
</reference>
<keyword evidence="4" id="KW-1185">Reference proteome</keyword>
<dbReference type="InterPro" id="IPR027304">
    <property type="entry name" value="Trigger_fact/SurA_dom_sf"/>
</dbReference>
<dbReference type="SUPFAM" id="SSF109998">
    <property type="entry name" value="Triger factor/SurA peptide-binding domain-like"/>
    <property type="match status" value="1"/>
</dbReference>
<dbReference type="Gene3D" id="1.10.4030.10">
    <property type="entry name" value="Porin chaperone SurA, peptide-binding domain"/>
    <property type="match status" value="1"/>
</dbReference>
<dbReference type="PANTHER" id="PTHR47637">
    <property type="entry name" value="CHAPERONE SURA"/>
    <property type="match status" value="1"/>
</dbReference>
<accession>A0A7W8FDE3</accession>
<feature type="region of interest" description="Disordered" evidence="2">
    <location>
        <begin position="349"/>
        <end position="421"/>
    </location>
</feature>
<sequence length="421" mass="45591">MPLFFSAEHGDHKKLPPTVSAQVAGTPGRLCGHAARSVSGLTAAFLPRMARLALLVCCFMLTACFEARLPEGVVATVNSEPIYLRTVQALLDSRSAALGTMQRPSLENMKRQYGDALSTLIIYALVRQDLRDLQIPVTDAALEAAVAAIRADYGGQEGLARFLADESLDENEWRVLMRDHLAIQSFEKRILLPGIRISLDDVRVYYKEHETEFNLPETLDVCLISAVERQLVDSFCASFVSGRPAREEQARDILLQCQEMNLAQLPAAWRKKAEKLAPGQCASPVQEDGRWYGLALEGRNPAHTMGVAEAYPLIENILRQQRKEAAFERWLTAALERAQVRVNPDLMADLLTPPSARPAMREDGSGAGNGLSSHGGVNGSGDAGPGSSDGEEGADTPGGGGETDGPYEKTGTPGKQVRQGL</sequence>
<evidence type="ECO:0000313" key="3">
    <source>
        <dbReference type="EMBL" id="MBB5142624.1"/>
    </source>
</evidence>
<dbReference type="EMBL" id="JACHGO010000002">
    <property type="protein sequence ID" value="MBB5142624.1"/>
    <property type="molecule type" value="Genomic_DNA"/>
</dbReference>
<evidence type="ECO:0008006" key="5">
    <source>
        <dbReference type="Google" id="ProtNLM"/>
    </source>
</evidence>
<comment type="caution">
    <text evidence="3">The sequence shown here is derived from an EMBL/GenBank/DDBJ whole genome shotgun (WGS) entry which is preliminary data.</text>
</comment>
<gene>
    <name evidence="3" type="ORF">HNQ38_000703</name>
</gene>
<dbReference type="RefSeq" id="WP_183718011.1">
    <property type="nucleotide sequence ID" value="NZ_JACHGO010000002.1"/>
</dbReference>
<proteinExistence type="predicted"/>
<protein>
    <recommendedName>
        <fullName evidence="5">Peptidyl-prolyl cis-trans isomerase</fullName>
    </recommendedName>
</protein>
<dbReference type="InterPro" id="IPR050280">
    <property type="entry name" value="OMP_Chaperone_SurA"/>
</dbReference>
<evidence type="ECO:0000313" key="4">
    <source>
        <dbReference type="Proteomes" id="UP000539075"/>
    </source>
</evidence>
<name>A0A7W8FDE3_9BACT</name>
<evidence type="ECO:0000256" key="2">
    <source>
        <dbReference type="SAM" id="MobiDB-lite"/>
    </source>
</evidence>
<keyword evidence="1" id="KW-0732">Signal</keyword>
<evidence type="ECO:0000256" key="1">
    <source>
        <dbReference type="ARBA" id="ARBA00022729"/>
    </source>
</evidence>
<dbReference type="Pfam" id="PF13624">
    <property type="entry name" value="SurA_N_3"/>
    <property type="match status" value="1"/>
</dbReference>